<dbReference type="Gene3D" id="3.40.50.410">
    <property type="entry name" value="von Willebrand factor, type A domain"/>
    <property type="match status" value="1"/>
</dbReference>
<dbReference type="EMBL" id="RFFI01000013">
    <property type="protein sequence ID" value="RMI13573.1"/>
    <property type="molecule type" value="Genomic_DNA"/>
</dbReference>
<gene>
    <name evidence="6" type="ORF">EBM89_03960</name>
</gene>
<dbReference type="Gene3D" id="3.40.50.1110">
    <property type="entry name" value="SGNH hydrolase"/>
    <property type="match status" value="1"/>
</dbReference>
<keyword evidence="4" id="KW-0472">Membrane</keyword>
<accession>A0A3M2JPM2</accession>
<dbReference type="GO" id="GO:0019433">
    <property type="term" value="P:triglyceride catabolic process"/>
    <property type="evidence" value="ECO:0007669"/>
    <property type="project" value="TreeGrafter"/>
</dbReference>
<dbReference type="SMART" id="SM00327">
    <property type="entry name" value="VWA"/>
    <property type="match status" value="1"/>
</dbReference>
<dbReference type="InterPro" id="IPR036514">
    <property type="entry name" value="SGNH_hydro_sf"/>
</dbReference>
<dbReference type="SUPFAM" id="SSF53300">
    <property type="entry name" value="vWA-like"/>
    <property type="match status" value="1"/>
</dbReference>
<feature type="region of interest" description="Disordered" evidence="3">
    <location>
        <begin position="39"/>
        <end position="58"/>
    </location>
</feature>
<protein>
    <submittedName>
        <fullName evidence="6">SGNH/GDSL hydrolase family protein</fullName>
    </submittedName>
</protein>
<feature type="active site" description="Nucleophile" evidence="1">
    <location>
        <position position="359"/>
    </location>
</feature>
<organism evidence="6 7">
    <name type="scientific">Cellulomonas triticagri</name>
    <dbReference type="NCBI Taxonomy" id="2483352"/>
    <lineage>
        <taxon>Bacteria</taxon>
        <taxon>Bacillati</taxon>
        <taxon>Actinomycetota</taxon>
        <taxon>Actinomycetes</taxon>
        <taxon>Micrococcales</taxon>
        <taxon>Cellulomonadaceae</taxon>
        <taxon>Cellulomonas</taxon>
    </lineage>
</organism>
<dbReference type="InterPro" id="IPR037460">
    <property type="entry name" value="SEST-like"/>
</dbReference>
<feature type="compositionally biased region" description="Low complexity" evidence="3">
    <location>
        <begin position="670"/>
        <end position="683"/>
    </location>
</feature>
<proteinExistence type="predicted"/>
<dbReference type="InterPro" id="IPR036465">
    <property type="entry name" value="vWFA_dom_sf"/>
</dbReference>
<evidence type="ECO:0000259" key="5">
    <source>
        <dbReference type="SMART" id="SM00327"/>
    </source>
</evidence>
<feature type="region of interest" description="Disordered" evidence="3">
    <location>
        <begin position="670"/>
        <end position="702"/>
    </location>
</feature>
<feature type="disulfide bond" evidence="2">
    <location>
        <begin position="378"/>
        <end position="411"/>
    </location>
</feature>
<dbReference type="InterPro" id="IPR013830">
    <property type="entry name" value="SGNH_hydro"/>
</dbReference>
<dbReference type="Proteomes" id="UP000269289">
    <property type="component" value="Unassembled WGS sequence"/>
</dbReference>
<feature type="compositionally biased region" description="Polar residues" evidence="3">
    <location>
        <begin position="686"/>
        <end position="696"/>
    </location>
</feature>
<evidence type="ECO:0000256" key="1">
    <source>
        <dbReference type="PIRSR" id="PIRSR637460-1"/>
    </source>
</evidence>
<feature type="disulfide bond" evidence="2">
    <location>
        <begin position="550"/>
        <end position="600"/>
    </location>
</feature>
<feature type="region of interest" description="Disordered" evidence="3">
    <location>
        <begin position="851"/>
        <end position="874"/>
    </location>
</feature>
<comment type="caution">
    <text evidence="6">The sequence shown here is derived from an EMBL/GenBank/DDBJ whole genome shotgun (WGS) entry which is preliminary data.</text>
</comment>
<keyword evidence="6" id="KW-0378">Hydrolase</keyword>
<feature type="domain" description="VWFA" evidence="5">
    <location>
        <begin position="62"/>
        <end position="285"/>
    </location>
</feature>
<dbReference type="PANTHER" id="PTHR37981">
    <property type="entry name" value="LIPASE 2"/>
    <property type="match status" value="1"/>
</dbReference>
<sequence length="934" mass="95177">MPALALGMGLAGPAPAGASPDVGSGPALQLGIDFPSRGERVSSADVPFRGSVRPAGSTDQSDALVQYVVDVSSSTASPLQDCNGDGVRDVLDDFNGDGRFGDVLDCQISAVVALNASLRATPGADRVRVGLTAFGSTAATAQMTPGDSGEQFVPPGATGDDRDVIPRLNFVASSLRTGFLGEYAEHDVGAGTNFDAALTAALDALGPGPAPRWLFFLSDGQASVSQSTLDRVARSGVGVRTFAVGGGTGAAPCSATAPLGRIAAAGSDTCEQVRDPAALTASLVASQPAWLHSVTVTTAGRTVAAELDPVGGWTATVPGLANGSHRATVAATLVDGTVLTSVVQFSVADGLSYVALGDSYASGEGVAPYLQGPMDDLCHRSDRAWPTLVTLPDSAQPIAARDDAEFRFLACSGARIVNLDTTPQPKSHRTEGEGVNPLQLDGLRPDTSLVTLSIGGNDLGFAPIVMHCFMTLSCPEHGFITTASGTDVSLQDWTTIRLALIGNELTGTYEAIRSRVSPDTTIVTTTYPRLVSGDPQPVNLTPFDFGYFACTPVALSHGERQWLRRQVDTFADIVHDRARRPGAAVRVADVRDDFEGRNACDSDNYILGPVFWRDTDLELAPVSAASFHPTARGARLYATAVDEVLHAAFDHRTSGASATGARTGDLARPATAAASRASAAPRTIANAGSATGSVSAVTPEGELDPVTDPEGVLDQYPEDVVSAVGSTSFADVSLANGAAVDGYPACDHVVAHEVVPLRTMDFGPGSTVTSTTKAIGFDGTEYGTTTAEHLVPEDGRLLTEVVAPAIGGEGVLTVSLSGVGGGGGPVIGTALASTSADPDCVALVHAAGRIAPEADRQGSTPSPTDRPDPDEAGAADLDAAATTPSDADHATSDDLAGTGVGRAALVVGIALALGGAGLAWSRLSNRGRRITAGA</sequence>
<evidence type="ECO:0000313" key="6">
    <source>
        <dbReference type="EMBL" id="RMI13573.1"/>
    </source>
</evidence>
<keyword evidence="4" id="KW-1133">Transmembrane helix</keyword>
<dbReference type="CDD" id="cd01823">
    <property type="entry name" value="SEST_like"/>
    <property type="match status" value="1"/>
</dbReference>
<feature type="transmembrane region" description="Helical" evidence="4">
    <location>
        <begin position="900"/>
        <end position="920"/>
    </location>
</feature>
<keyword evidence="4" id="KW-0812">Transmembrane</keyword>
<feature type="region of interest" description="Disordered" evidence="3">
    <location>
        <begin position="420"/>
        <end position="440"/>
    </location>
</feature>
<evidence type="ECO:0000256" key="3">
    <source>
        <dbReference type="SAM" id="MobiDB-lite"/>
    </source>
</evidence>
<name>A0A3M2JPM2_9CELL</name>
<dbReference type="GO" id="GO:0004806">
    <property type="term" value="F:triacylglycerol lipase activity"/>
    <property type="evidence" value="ECO:0007669"/>
    <property type="project" value="TreeGrafter"/>
</dbReference>
<dbReference type="Pfam" id="PF13472">
    <property type="entry name" value="Lipase_GDSL_2"/>
    <property type="match status" value="1"/>
</dbReference>
<keyword evidence="7" id="KW-1185">Reference proteome</keyword>
<evidence type="ECO:0000256" key="4">
    <source>
        <dbReference type="SAM" id="Phobius"/>
    </source>
</evidence>
<keyword evidence="2" id="KW-1015">Disulfide bond</keyword>
<dbReference type="SUPFAM" id="SSF52266">
    <property type="entry name" value="SGNH hydrolase"/>
    <property type="match status" value="1"/>
</dbReference>
<dbReference type="AlphaFoldDB" id="A0A3M2JPM2"/>
<feature type="active site" evidence="1">
    <location>
        <position position="628"/>
    </location>
</feature>
<dbReference type="InterPro" id="IPR002035">
    <property type="entry name" value="VWF_A"/>
</dbReference>
<reference evidence="6 7" key="1">
    <citation type="submission" date="2018-10" db="EMBL/GenBank/DDBJ databases">
        <title>Isolation, diversity and antifungal activity of actinobacteria from wheat.</title>
        <authorList>
            <person name="Han C."/>
        </authorList>
    </citation>
    <scope>NUCLEOTIDE SEQUENCE [LARGE SCALE GENOMIC DNA]</scope>
    <source>
        <strain evidence="6 7">NEAU-YY56</strain>
    </source>
</reference>
<dbReference type="PANTHER" id="PTHR37981:SF1">
    <property type="entry name" value="SGNH HYDROLASE-TYPE ESTERASE DOMAIN-CONTAINING PROTEIN"/>
    <property type="match status" value="1"/>
</dbReference>
<evidence type="ECO:0000313" key="7">
    <source>
        <dbReference type="Proteomes" id="UP000269289"/>
    </source>
</evidence>
<evidence type="ECO:0000256" key="2">
    <source>
        <dbReference type="PIRSR" id="PIRSR637460-2"/>
    </source>
</evidence>